<accession>A0AAD5IA10</accession>
<keyword evidence="2" id="KW-1185">Reference proteome</keyword>
<dbReference type="EMBL" id="JAJSOW010000107">
    <property type="protein sequence ID" value="KAI9156836.1"/>
    <property type="molecule type" value="Genomic_DNA"/>
</dbReference>
<reference evidence="1" key="1">
    <citation type="journal article" date="2022" name="Plant J.">
        <title>Strategies of tolerance reflected in two North American maple genomes.</title>
        <authorList>
            <person name="McEvoy S.L."/>
            <person name="Sezen U.U."/>
            <person name="Trouern-Trend A."/>
            <person name="McMahon S.M."/>
            <person name="Schaberg P.G."/>
            <person name="Yang J."/>
            <person name="Wegrzyn J.L."/>
            <person name="Swenson N.G."/>
        </authorList>
    </citation>
    <scope>NUCLEOTIDE SEQUENCE</scope>
    <source>
        <strain evidence="1">91603</strain>
    </source>
</reference>
<sequence length="201" mass="23016">MDIFIVNVEKDTVDDVEGNKQGLVKEAHENTCMDISRFFYENGHAFNVASNPLFVNMLRSIGNYGRDLKEPTTHELNTTFFMAKEAYTQSIVDEVRKYMDSNMSVHYVGCVEGYEKKTVVKLPRKQSVWHSVLKLSSSSIRFNDNIRRAAVASGRHQTLPTKLLAIEPHIQNCVKPTFRVSSFTPSPISNFFWKLMQVDQC</sequence>
<evidence type="ECO:0000313" key="1">
    <source>
        <dbReference type="EMBL" id="KAI9156836.1"/>
    </source>
</evidence>
<evidence type="ECO:0000313" key="2">
    <source>
        <dbReference type="Proteomes" id="UP001064489"/>
    </source>
</evidence>
<organism evidence="1 2">
    <name type="scientific">Acer negundo</name>
    <name type="common">Box elder</name>
    <dbReference type="NCBI Taxonomy" id="4023"/>
    <lineage>
        <taxon>Eukaryota</taxon>
        <taxon>Viridiplantae</taxon>
        <taxon>Streptophyta</taxon>
        <taxon>Embryophyta</taxon>
        <taxon>Tracheophyta</taxon>
        <taxon>Spermatophyta</taxon>
        <taxon>Magnoliopsida</taxon>
        <taxon>eudicotyledons</taxon>
        <taxon>Gunneridae</taxon>
        <taxon>Pentapetalae</taxon>
        <taxon>rosids</taxon>
        <taxon>malvids</taxon>
        <taxon>Sapindales</taxon>
        <taxon>Sapindaceae</taxon>
        <taxon>Hippocastanoideae</taxon>
        <taxon>Acereae</taxon>
        <taxon>Acer</taxon>
    </lineage>
</organism>
<protein>
    <submittedName>
        <fullName evidence="1">Uncharacterized protein</fullName>
    </submittedName>
</protein>
<reference evidence="1" key="2">
    <citation type="submission" date="2023-02" db="EMBL/GenBank/DDBJ databases">
        <authorList>
            <person name="Swenson N.G."/>
            <person name="Wegrzyn J.L."/>
            <person name="Mcevoy S.L."/>
        </authorList>
    </citation>
    <scope>NUCLEOTIDE SEQUENCE</scope>
    <source>
        <strain evidence="1">91603</strain>
        <tissue evidence="1">Leaf</tissue>
    </source>
</reference>
<dbReference type="Proteomes" id="UP001064489">
    <property type="component" value="Chromosome 12"/>
</dbReference>
<gene>
    <name evidence="1" type="ORF">LWI28_012931</name>
</gene>
<dbReference type="AlphaFoldDB" id="A0AAD5IA10"/>
<proteinExistence type="predicted"/>
<comment type="caution">
    <text evidence="1">The sequence shown here is derived from an EMBL/GenBank/DDBJ whole genome shotgun (WGS) entry which is preliminary data.</text>
</comment>
<name>A0AAD5IA10_ACENE</name>